<feature type="domain" description="Xylose isomerase-like TIM barrel" evidence="1">
    <location>
        <begin position="76"/>
        <end position="320"/>
    </location>
</feature>
<reference evidence="3" key="1">
    <citation type="submission" date="2016-10" db="EMBL/GenBank/DDBJ databases">
        <authorList>
            <person name="Varghese N."/>
            <person name="Submissions S."/>
        </authorList>
    </citation>
    <scope>NUCLEOTIDE SEQUENCE [LARGE SCALE GENOMIC DNA]</scope>
    <source>
        <strain evidence="3">CGMCC 1.12333</strain>
    </source>
</reference>
<dbReference type="OrthoDB" id="1114629at2"/>
<dbReference type="InterPro" id="IPR013022">
    <property type="entry name" value="Xyl_isomerase-like_TIM-brl"/>
</dbReference>
<dbReference type="EMBL" id="FPBK01000013">
    <property type="protein sequence ID" value="SFU68998.1"/>
    <property type="molecule type" value="Genomic_DNA"/>
</dbReference>
<dbReference type="SUPFAM" id="SSF51658">
    <property type="entry name" value="Xylose isomerase-like"/>
    <property type="match status" value="1"/>
</dbReference>
<organism evidence="2 3">
    <name type="scientific">Pustulibacterium marinum</name>
    <dbReference type="NCBI Taxonomy" id="1224947"/>
    <lineage>
        <taxon>Bacteria</taxon>
        <taxon>Pseudomonadati</taxon>
        <taxon>Bacteroidota</taxon>
        <taxon>Flavobacteriia</taxon>
        <taxon>Flavobacteriales</taxon>
        <taxon>Flavobacteriaceae</taxon>
        <taxon>Pustulibacterium</taxon>
    </lineage>
</organism>
<name>A0A1I7I7T2_9FLAO</name>
<dbReference type="InterPro" id="IPR050312">
    <property type="entry name" value="IolE/XylAMocC-like"/>
</dbReference>
<dbReference type="Proteomes" id="UP000199138">
    <property type="component" value="Unassembled WGS sequence"/>
</dbReference>
<dbReference type="PANTHER" id="PTHR12110">
    <property type="entry name" value="HYDROXYPYRUVATE ISOMERASE"/>
    <property type="match status" value="1"/>
</dbReference>
<evidence type="ECO:0000313" key="3">
    <source>
        <dbReference type="Proteomes" id="UP000199138"/>
    </source>
</evidence>
<dbReference type="InterPro" id="IPR036237">
    <property type="entry name" value="Xyl_isomerase-like_sf"/>
</dbReference>
<dbReference type="GO" id="GO:0016853">
    <property type="term" value="F:isomerase activity"/>
    <property type="evidence" value="ECO:0007669"/>
    <property type="project" value="UniProtKB-KW"/>
</dbReference>
<evidence type="ECO:0000313" key="2">
    <source>
        <dbReference type="EMBL" id="SFU68998.1"/>
    </source>
</evidence>
<evidence type="ECO:0000259" key="1">
    <source>
        <dbReference type="Pfam" id="PF01261"/>
    </source>
</evidence>
<keyword evidence="3" id="KW-1185">Reference proteome</keyword>
<proteinExistence type="predicted"/>
<dbReference type="Pfam" id="PF01261">
    <property type="entry name" value="AP_endonuc_2"/>
    <property type="match status" value="1"/>
</dbReference>
<dbReference type="STRING" id="1224947.SAMN05216480_11393"/>
<sequence length="335" mass="37828">MKRRKFIRNSAQAGLAFTLLGIASCVDMKPKKEVTTPTDNADEEKPKEPFFKLSLAQWSIHRMIMEQGMNPLDFAEKAHNWGFEGLEYVNHLYAKELEKNTNSMMALDNLVKELLKRSDANNMNNLIIMVDGEGDLASNNKKDRNTGVENHHKWVDAAAALGCHSIRVNLFGAEDREEWKNNSIDALSKLSEYAKGHKINVLVENHGYLSSDAQLLTDVMKGVNMDNCGTLPDFGNFCLKRENNERWGAPCVEEYDRYKGVKELMPFAKAVSAKTYDFDDAGNETIMDYTQLLQIVKDHGYNGYIGVEYEGDRLSEEEGLIATKNLLLKSAKEVS</sequence>
<dbReference type="Gene3D" id="3.20.20.150">
    <property type="entry name" value="Divalent-metal-dependent TIM barrel enzymes"/>
    <property type="match status" value="1"/>
</dbReference>
<gene>
    <name evidence="2" type="ORF">SAMN05216480_11393</name>
</gene>
<dbReference type="AlphaFoldDB" id="A0A1I7I7T2"/>
<keyword evidence="2" id="KW-0413">Isomerase</keyword>
<dbReference type="PANTHER" id="PTHR12110:SF53">
    <property type="entry name" value="BLR5974 PROTEIN"/>
    <property type="match status" value="1"/>
</dbReference>
<accession>A0A1I7I7T2</accession>
<protein>
    <submittedName>
        <fullName evidence="2">Sugar phosphate isomerase/epimerase</fullName>
    </submittedName>
</protein>
<dbReference type="RefSeq" id="WP_093026018.1">
    <property type="nucleotide sequence ID" value="NZ_FPBK01000013.1"/>
</dbReference>
<dbReference type="PROSITE" id="PS51257">
    <property type="entry name" value="PROKAR_LIPOPROTEIN"/>
    <property type="match status" value="1"/>
</dbReference>